<dbReference type="InterPro" id="IPR036875">
    <property type="entry name" value="Znf_CCHC_sf"/>
</dbReference>
<keyword evidence="1" id="KW-0863">Zinc-finger</keyword>
<dbReference type="SMART" id="SM00343">
    <property type="entry name" value="ZnF_C2HC"/>
    <property type="match status" value="1"/>
</dbReference>
<dbReference type="InterPro" id="IPR001878">
    <property type="entry name" value="Znf_CCHC"/>
</dbReference>
<dbReference type="Gene3D" id="4.10.60.10">
    <property type="entry name" value="Zinc finger, CCHC-type"/>
    <property type="match status" value="1"/>
</dbReference>
<dbReference type="PROSITE" id="PS50158">
    <property type="entry name" value="ZF_CCHC"/>
    <property type="match status" value="1"/>
</dbReference>
<dbReference type="AlphaFoldDB" id="A0A672R6J2"/>
<protein>
    <recommendedName>
        <fullName evidence="2">CCHC-type domain-containing protein</fullName>
    </recommendedName>
</protein>
<dbReference type="Pfam" id="PF00098">
    <property type="entry name" value="zf-CCHC"/>
    <property type="match status" value="1"/>
</dbReference>
<dbReference type="SUPFAM" id="SSF57756">
    <property type="entry name" value="Retrovirus zinc finger-like domains"/>
    <property type="match status" value="1"/>
</dbReference>
<keyword evidence="1" id="KW-0862">Zinc</keyword>
<dbReference type="GO" id="GO:0003676">
    <property type="term" value="F:nucleic acid binding"/>
    <property type="evidence" value="ECO:0007669"/>
    <property type="project" value="InterPro"/>
</dbReference>
<reference evidence="3" key="2">
    <citation type="submission" date="2025-09" db="UniProtKB">
        <authorList>
            <consortium name="Ensembl"/>
        </authorList>
    </citation>
    <scope>IDENTIFICATION</scope>
</reference>
<sequence length="97" mass="11041">MWHEQKTTFQTVPKVNEANQMFRASQILKSDACWKCGMSGHWAKNCKVRKRIEAFLPLPPPPLPPSDPVSQFGQLLLETKRRLGTFFTKNTASHSSV</sequence>
<accession>A0A672R6J2</accession>
<dbReference type="GO" id="GO:0008270">
    <property type="term" value="F:zinc ion binding"/>
    <property type="evidence" value="ECO:0007669"/>
    <property type="project" value="UniProtKB-KW"/>
</dbReference>
<keyword evidence="1" id="KW-0479">Metal-binding</keyword>
<evidence type="ECO:0000313" key="4">
    <source>
        <dbReference type="Proteomes" id="UP000472262"/>
    </source>
</evidence>
<dbReference type="Proteomes" id="UP000472262">
    <property type="component" value="Unassembled WGS sequence"/>
</dbReference>
<proteinExistence type="predicted"/>
<feature type="domain" description="CCHC-type" evidence="2">
    <location>
        <begin position="33"/>
        <end position="47"/>
    </location>
</feature>
<dbReference type="Ensembl" id="ENSSGRT00000089518.1">
    <property type="protein sequence ID" value="ENSSGRP00000084060.1"/>
    <property type="gene ID" value="ENSSGRG00000042442.1"/>
</dbReference>
<organism evidence="3 4">
    <name type="scientific">Sinocyclocheilus grahami</name>
    <name type="common">Dianchi golden-line fish</name>
    <name type="synonym">Barbus grahami</name>
    <dbReference type="NCBI Taxonomy" id="75366"/>
    <lineage>
        <taxon>Eukaryota</taxon>
        <taxon>Metazoa</taxon>
        <taxon>Chordata</taxon>
        <taxon>Craniata</taxon>
        <taxon>Vertebrata</taxon>
        <taxon>Euteleostomi</taxon>
        <taxon>Actinopterygii</taxon>
        <taxon>Neopterygii</taxon>
        <taxon>Teleostei</taxon>
        <taxon>Ostariophysi</taxon>
        <taxon>Cypriniformes</taxon>
        <taxon>Cyprinidae</taxon>
        <taxon>Cyprininae</taxon>
        <taxon>Sinocyclocheilus</taxon>
    </lineage>
</organism>
<name>A0A672R6J2_SINGR</name>
<evidence type="ECO:0000313" key="3">
    <source>
        <dbReference type="Ensembl" id="ENSSGRP00000084060.1"/>
    </source>
</evidence>
<reference evidence="3" key="1">
    <citation type="submission" date="2025-08" db="UniProtKB">
        <authorList>
            <consortium name="Ensembl"/>
        </authorList>
    </citation>
    <scope>IDENTIFICATION</scope>
</reference>
<keyword evidence="4" id="KW-1185">Reference proteome</keyword>
<evidence type="ECO:0000256" key="1">
    <source>
        <dbReference type="PROSITE-ProRule" id="PRU00047"/>
    </source>
</evidence>
<evidence type="ECO:0000259" key="2">
    <source>
        <dbReference type="PROSITE" id="PS50158"/>
    </source>
</evidence>
<dbReference type="InParanoid" id="A0A672R6J2"/>